<organism evidence="2">
    <name type="scientific">marine sediment metagenome</name>
    <dbReference type="NCBI Taxonomy" id="412755"/>
    <lineage>
        <taxon>unclassified sequences</taxon>
        <taxon>metagenomes</taxon>
        <taxon>ecological metagenomes</taxon>
    </lineage>
</organism>
<dbReference type="SUPFAM" id="SSF49899">
    <property type="entry name" value="Concanavalin A-like lectins/glucanases"/>
    <property type="match status" value="1"/>
</dbReference>
<evidence type="ECO:0000313" key="2">
    <source>
        <dbReference type="EMBL" id="KKL19241.1"/>
    </source>
</evidence>
<gene>
    <name evidence="2" type="ORF">LCGC14_2467470</name>
</gene>
<dbReference type="Pfam" id="PF13385">
    <property type="entry name" value="Laminin_G_3"/>
    <property type="match status" value="1"/>
</dbReference>
<feature type="non-terminal residue" evidence="2">
    <location>
        <position position="229"/>
    </location>
</feature>
<protein>
    <recommendedName>
        <fullName evidence="3">LamG-like jellyroll fold domain-containing protein</fullName>
    </recommendedName>
</protein>
<comment type="caution">
    <text evidence="2">The sequence shown here is derived from an EMBL/GenBank/DDBJ whole genome shotgun (WGS) entry which is preliminary data.</text>
</comment>
<evidence type="ECO:0000256" key="1">
    <source>
        <dbReference type="SAM" id="MobiDB-lite"/>
    </source>
</evidence>
<dbReference type="InterPro" id="IPR013320">
    <property type="entry name" value="ConA-like_dom_sf"/>
</dbReference>
<dbReference type="AlphaFoldDB" id="A0A0F9DNI8"/>
<dbReference type="Gene3D" id="2.60.120.200">
    <property type="match status" value="1"/>
</dbReference>
<sequence>MARLLADATTDKIDFLGRGAPILYNQTLGTVLGWFKRPSIASAFRGIFLQEAASNKVVRIQLSNTGLINVAWRTPTAAAAFDSGSAYDDDIWHRFAFFRNDSSPYSSLFVDGVADGDSGADADPTTDATAPTLEFWGNNSGAIKSLGGEMARCAFWAGTRLSLAEAEAFLKGDGTQLHRPPDLWHEMRGDPVEPDWSGNGRYGTLTGTSPAPHGAIRQVRDPRIPDRVR</sequence>
<accession>A0A0F9DNI8</accession>
<feature type="compositionally biased region" description="Basic and acidic residues" evidence="1">
    <location>
        <begin position="218"/>
        <end position="229"/>
    </location>
</feature>
<proteinExistence type="predicted"/>
<name>A0A0F9DNI8_9ZZZZ</name>
<reference evidence="2" key="1">
    <citation type="journal article" date="2015" name="Nature">
        <title>Complex archaea that bridge the gap between prokaryotes and eukaryotes.</title>
        <authorList>
            <person name="Spang A."/>
            <person name="Saw J.H."/>
            <person name="Jorgensen S.L."/>
            <person name="Zaremba-Niedzwiedzka K."/>
            <person name="Martijn J."/>
            <person name="Lind A.E."/>
            <person name="van Eijk R."/>
            <person name="Schleper C."/>
            <person name="Guy L."/>
            <person name="Ettema T.J."/>
        </authorList>
    </citation>
    <scope>NUCLEOTIDE SEQUENCE</scope>
</reference>
<evidence type="ECO:0008006" key="3">
    <source>
        <dbReference type="Google" id="ProtNLM"/>
    </source>
</evidence>
<feature type="region of interest" description="Disordered" evidence="1">
    <location>
        <begin position="201"/>
        <end position="229"/>
    </location>
</feature>
<dbReference type="EMBL" id="LAZR01038559">
    <property type="protein sequence ID" value="KKL19241.1"/>
    <property type="molecule type" value="Genomic_DNA"/>
</dbReference>